<dbReference type="NCBIfam" id="TIGR04056">
    <property type="entry name" value="OMP_RagA_SusC"/>
    <property type="match status" value="1"/>
</dbReference>
<dbReference type="SUPFAM" id="SSF56935">
    <property type="entry name" value="Porins"/>
    <property type="match status" value="1"/>
</dbReference>
<organism evidence="10 11">
    <name type="scientific">Draconibacterium aestuarii</name>
    <dbReference type="NCBI Taxonomy" id="2998507"/>
    <lineage>
        <taxon>Bacteria</taxon>
        <taxon>Pseudomonadati</taxon>
        <taxon>Bacteroidota</taxon>
        <taxon>Bacteroidia</taxon>
        <taxon>Marinilabiliales</taxon>
        <taxon>Prolixibacteraceae</taxon>
        <taxon>Draconibacterium</taxon>
    </lineage>
</organism>
<gene>
    <name evidence="10" type="ORF">OU798_22885</name>
</gene>
<keyword evidence="5 7" id="KW-0472">Membrane</keyword>
<keyword evidence="2 7" id="KW-0813">Transport</keyword>
<keyword evidence="6 7" id="KW-0998">Cell outer membrane</keyword>
<comment type="similarity">
    <text evidence="7">Belongs to the TonB-dependent receptor family.</text>
</comment>
<dbReference type="PROSITE" id="PS52016">
    <property type="entry name" value="TONB_DEPENDENT_REC_3"/>
    <property type="match status" value="1"/>
</dbReference>
<dbReference type="Pfam" id="PF07715">
    <property type="entry name" value="Plug"/>
    <property type="match status" value="1"/>
</dbReference>
<evidence type="ECO:0000259" key="9">
    <source>
        <dbReference type="Pfam" id="PF07715"/>
    </source>
</evidence>
<dbReference type="Proteomes" id="UP001145087">
    <property type="component" value="Unassembled WGS sequence"/>
</dbReference>
<feature type="chain" id="PRO_5040869262" evidence="8">
    <location>
        <begin position="24"/>
        <end position="1140"/>
    </location>
</feature>
<dbReference type="InterPro" id="IPR008969">
    <property type="entry name" value="CarboxyPept-like_regulatory"/>
</dbReference>
<feature type="domain" description="TonB-dependent receptor plug" evidence="9">
    <location>
        <begin position="117"/>
        <end position="241"/>
    </location>
</feature>
<protein>
    <submittedName>
        <fullName evidence="10">SusC/RagA family TonB-linked outer membrane protein</fullName>
    </submittedName>
</protein>
<evidence type="ECO:0000256" key="5">
    <source>
        <dbReference type="ARBA" id="ARBA00023136"/>
    </source>
</evidence>
<sequence length="1140" mass="125035">MKKRMLQTLLFALFTLFSAATFAQTTVSGTVQSEEGELLPGVSILIKGTTFGVVTDLDGNYTLSGVPADGILVFSFVGMTKQEIPIDGRSTINVTLASSSIGVDEVVVTALGISREKKSLGYSVGEVDGESLQKVAQENVLNALSGKVAGVAISSTGGPGSSVSMVIRGASSLTSDNQPLFVVDGVPMNNTLNNVTSIGRDNKPDYGNAISDLNPDDIESMSVLKGPSAAALYGSRAGNGVVLITTKSGKKSKGLGVNISSNTVIESPYKFLEKHTLFANGQRPFTQTDRPNNGLDYYSVPVADSYWVGPELDKGMMAYQWPYFDENGALTATPLISHPDNYKDFFETGITTTNTVSLNNSTEKVDYRLSYSNMENKGIIPNSDLHKNSIGMNSTLRLTDKLSVGSSINFVSNGADNRPSTGNRGTNPLQALYDLNSHIDINDLKDYWEPGKEGIEQRAPYNLEVNPDGTYDKGDAINNPYFLANEVNNSFQRDRFYGNARIDYDITKEWSLMVRYTHDQFHEKRETKIAPSYTGDANGVYGLQNLYRLEQNADFLLGYNKTVNDWSINASAGGNYMYQFAENNMAATKDRGSGLVVPGVYNLGNIAPDNLNYSSGMSEKAIYSLYALASFGYKDVAYLDLTARNDWSSTLPVENRSYFYPSASLSLLLNNAFDMGPNVSLAKIRGGWAMVGNDTDPYKLMANMNDNGSWGNQIMLSTSGTLLLPNLKPEIQTSWEIGADLALYENRIRFEGTYYSSENENQILNIGLPVSSGYSSKQINAGLIASKGIELAFGGTPIQTSDLTWDVNFVFSKNRTTVKELAEGFDYITLWTDAKGGAVTRVGDEIGQIVDDILVRVDDPTSPYHGWPIIDDEGWDDSDNWENYMEPGDNTAVIGNFNPDFTMGMQTALTYKNWTISAALDWRVGGQFVSQTFRYGESDLHTQRWIDRTLKLNDMSGAEMAQYLKDHADQYLSPDGEFFVVVGGPSAEYGGLEHTEDGITLNDGVFMPGVQGYYDDNGHFVMTQENLGGAGTPTIRYQDFYGWGYTRNAMFDADFIKLREISVSYKLPPLQSIGIQNASVSLYSRNILLWTKAGIGIDPETAFQAESSNQGSGIQFKQGIERYNVRPWTIPVGIKLNVSF</sequence>
<dbReference type="Gene3D" id="2.170.130.10">
    <property type="entry name" value="TonB-dependent receptor, plug domain"/>
    <property type="match status" value="1"/>
</dbReference>
<keyword evidence="11" id="KW-1185">Reference proteome</keyword>
<feature type="signal peptide" evidence="8">
    <location>
        <begin position="1"/>
        <end position="23"/>
    </location>
</feature>
<dbReference type="Pfam" id="PF13715">
    <property type="entry name" value="CarbopepD_reg_2"/>
    <property type="match status" value="1"/>
</dbReference>
<dbReference type="EMBL" id="JAPOHD010000067">
    <property type="protein sequence ID" value="MCY1723213.1"/>
    <property type="molecule type" value="Genomic_DNA"/>
</dbReference>
<evidence type="ECO:0000256" key="8">
    <source>
        <dbReference type="SAM" id="SignalP"/>
    </source>
</evidence>
<evidence type="ECO:0000313" key="11">
    <source>
        <dbReference type="Proteomes" id="UP001145087"/>
    </source>
</evidence>
<evidence type="ECO:0000313" key="10">
    <source>
        <dbReference type="EMBL" id="MCY1723213.1"/>
    </source>
</evidence>
<dbReference type="InterPro" id="IPR023996">
    <property type="entry name" value="TonB-dep_OMP_SusC/RagA"/>
</dbReference>
<dbReference type="InterPro" id="IPR036942">
    <property type="entry name" value="Beta-barrel_TonB_sf"/>
</dbReference>
<dbReference type="InterPro" id="IPR039426">
    <property type="entry name" value="TonB-dep_rcpt-like"/>
</dbReference>
<dbReference type="GO" id="GO:0009279">
    <property type="term" value="C:cell outer membrane"/>
    <property type="evidence" value="ECO:0007669"/>
    <property type="project" value="UniProtKB-SubCell"/>
</dbReference>
<comment type="subcellular location">
    <subcellularLocation>
        <location evidence="1 7">Cell outer membrane</location>
        <topology evidence="1 7">Multi-pass membrane protein</topology>
    </subcellularLocation>
</comment>
<dbReference type="AlphaFoldDB" id="A0A9X3F9V0"/>
<dbReference type="NCBIfam" id="TIGR04057">
    <property type="entry name" value="SusC_RagA_signa"/>
    <property type="match status" value="1"/>
</dbReference>
<evidence type="ECO:0000256" key="3">
    <source>
        <dbReference type="ARBA" id="ARBA00022452"/>
    </source>
</evidence>
<evidence type="ECO:0000256" key="7">
    <source>
        <dbReference type="PROSITE-ProRule" id="PRU01360"/>
    </source>
</evidence>
<dbReference type="Gene3D" id="2.40.170.20">
    <property type="entry name" value="TonB-dependent receptor, beta-barrel domain"/>
    <property type="match status" value="1"/>
</dbReference>
<comment type="caution">
    <text evidence="10">The sequence shown here is derived from an EMBL/GenBank/DDBJ whole genome shotgun (WGS) entry which is preliminary data.</text>
</comment>
<dbReference type="InterPro" id="IPR012910">
    <property type="entry name" value="Plug_dom"/>
</dbReference>
<evidence type="ECO:0000256" key="4">
    <source>
        <dbReference type="ARBA" id="ARBA00022692"/>
    </source>
</evidence>
<name>A0A9X3F9V0_9BACT</name>
<evidence type="ECO:0000256" key="1">
    <source>
        <dbReference type="ARBA" id="ARBA00004571"/>
    </source>
</evidence>
<keyword evidence="8" id="KW-0732">Signal</keyword>
<evidence type="ECO:0000256" key="2">
    <source>
        <dbReference type="ARBA" id="ARBA00022448"/>
    </source>
</evidence>
<accession>A0A9X3F9V0</accession>
<dbReference type="Gene3D" id="2.60.40.1120">
    <property type="entry name" value="Carboxypeptidase-like, regulatory domain"/>
    <property type="match status" value="1"/>
</dbReference>
<keyword evidence="4 7" id="KW-0812">Transmembrane</keyword>
<dbReference type="InterPro" id="IPR023997">
    <property type="entry name" value="TonB-dep_OMP_SusC/RagA_CS"/>
</dbReference>
<dbReference type="RefSeq" id="WP_343335538.1">
    <property type="nucleotide sequence ID" value="NZ_JAPOHD010000067.1"/>
</dbReference>
<dbReference type="InterPro" id="IPR037066">
    <property type="entry name" value="Plug_dom_sf"/>
</dbReference>
<evidence type="ECO:0000256" key="6">
    <source>
        <dbReference type="ARBA" id="ARBA00023237"/>
    </source>
</evidence>
<proteinExistence type="inferred from homology"/>
<dbReference type="SUPFAM" id="SSF49464">
    <property type="entry name" value="Carboxypeptidase regulatory domain-like"/>
    <property type="match status" value="1"/>
</dbReference>
<keyword evidence="3 7" id="KW-1134">Transmembrane beta strand</keyword>
<reference evidence="10" key="1">
    <citation type="submission" date="2022-11" db="EMBL/GenBank/DDBJ databases">
        <title>Marilongibacter aestuarii gen. nov., sp. nov., isolated from tidal flat sediment.</title>
        <authorList>
            <person name="Jiayan W."/>
        </authorList>
    </citation>
    <scope>NUCLEOTIDE SEQUENCE</scope>
    <source>
        <strain evidence="10">Z1-6</strain>
    </source>
</reference>